<organism evidence="1 2">
    <name type="scientific">Mucor flavus</name>
    <dbReference type="NCBI Taxonomy" id="439312"/>
    <lineage>
        <taxon>Eukaryota</taxon>
        <taxon>Fungi</taxon>
        <taxon>Fungi incertae sedis</taxon>
        <taxon>Mucoromycota</taxon>
        <taxon>Mucoromycotina</taxon>
        <taxon>Mucoromycetes</taxon>
        <taxon>Mucorales</taxon>
        <taxon>Mucorineae</taxon>
        <taxon>Mucoraceae</taxon>
        <taxon>Mucor</taxon>
    </lineage>
</organism>
<proteinExistence type="predicted"/>
<dbReference type="Proteomes" id="UP001473302">
    <property type="component" value="Unassembled WGS sequence"/>
</dbReference>
<gene>
    <name evidence="1" type="ORF">MFLAVUS_002001</name>
</gene>
<name>A0ABP9YP32_9FUNG</name>
<keyword evidence="2" id="KW-1185">Reference proteome</keyword>
<evidence type="ECO:0000313" key="1">
    <source>
        <dbReference type="EMBL" id="GAA5808609.1"/>
    </source>
</evidence>
<dbReference type="EMBL" id="BAABUK010000003">
    <property type="protein sequence ID" value="GAA5808609.1"/>
    <property type="molecule type" value="Genomic_DNA"/>
</dbReference>
<accession>A0ABP9YP32</accession>
<sequence length="128" mass="14568">MILQDDNVSDEIKGIIKASTDEVAPSEELKTVFIGCQVAKTIDASVHITNNQLENQDLDYMPSPSPTNNEQKRKHVMTLGEWKISADKEPWDHDGMNLSSKFYEFHIAAKKRYTTFEPVCTILNTMHI</sequence>
<protein>
    <submittedName>
        <fullName evidence="1">Uncharacterized protein</fullName>
    </submittedName>
</protein>
<evidence type="ECO:0000313" key="2">
    <source>
        <dbReference type="Proteomes" id="UP001473302"/>
    </source>
</evidence>
<comment type="caution">
    <text evidence="1">The sequence shown here is derived from an EMBL/GenBank/DDBJ whole genome shotgun (WGS) entry which is preliminary data.</text>
</comment>
<reference evidence="1 2" key="1">
    <citation type="submission" date="2024-04" db="EMBL/GenBank/DDBJ databases">
        <title>genome sequences of Mucor flavus KT1a and Helicostylum pulchrum KT1b strains isolated from the surface of a dry-aged beef.</title>
        <authorList>
            <person name="Toyotome T."/>
            <person name="Hosono M."/>
            <person name="Torimaru M."/>
            <person name="Fukuda K."/>
            <person name="Mikami N."/>
        </authorList>
    </citation>
    <scope>NUCLEOTIDE SEQUENCE [LARGE SCALE GENOMIC DNA]</scope>
    <source>
        <strain evidence="1 2">KT1a</strain>
    </source>
</reference>